<keyword evidence="1" id="KW-0472">Membrane</keyword>
<feature type="transmembrane region" description="Helical" evidence="1">
    <location>
        <begin position="36"/>
        <end position="57"/>
    </location>
</feature>
<dbReference type="EMBL" id="JALJXV010000009">
    <property type="protein sequence ID" value="MCP1676407.1"/>
    <property type="molecule type" value="Genomic_DNA"/>
</dbReference>
<feature type="transmembrane region" description="Helical" evidence="1">
    <location>
        <begin position="69"/>
        <end position="93"/>
    </location>
</feature>
<protein>
    <submittedName>
        <fullName evidence="2">Membrane protein</fullName>
    </submittedName>
</protein>
<proteinExistence type="predicted"/>
<sequence>MNFLKTALLLHASSCIIFGVIFIAFAGPVSDYIGNPLAWVVPALGAVLLFNGFHLVFASQRAKPLCPEILYFVAGDFLWVVGTLVLVGLGFVITSPQGTVVSLLIATMVGAFGVMQMVGYKRVCAEARA</sequence>
<evidence type="ECO:0000313" key="3">
    <source>
        <dbReference type="Proteomes" id="UP001205843"/>
    </source>
</evidence>
<name>A0AAE3G9T3_9GAMM</name>
<keyword evidence="1" id="KW-0812">Transmembrane</keyword>
<accession>A0AAE3G9T3</accession>
<keyword evidence="3" id="KW-1185">Reference proteome</keyword>
<gene>
    <name evidence="2" type="ORF">J2T57_003568</name>
</gene>
<evidence type="ECO:0000256" key="1">
    <source>
        <dbReference type="SAM" id="Phobius"/>
    </source>
</evidence>
<comment type="caution">
    <text evidence="2">The sequence shown here is derived from an EMBL/GenBank/DDBJ whole genome shotgun (WGS) entry which is preliminary data.</text>
</comment>
<organism evidence="2 3">
    <name type="scientific">Natronocella acetinitrilica</name>
    <dbReference type="NCBI Taxonomy" id="414046"/>
    <lineage>
        <taxon>Bacteria</taxon>
        <taxon>Pseudomonadati</taxon>
        <taxon>Pseudomonadota</taxon>
        <taxon>Gammaproteobacteria</taxon>
        <taxon>Chromatiales</taxon>
        <taxon>Ectothiorhodospiraceae</taxon>
        <taxon>Natronocella</taxon>
    </lineage>
</organism>
<dbReference type="Proteomes" id="UP001205843">
    <property type="component" value="Unassembled WGS sequence"/>
</dbReference>
<keyword evidence="1" id="KW-1133">Transmembrane helix</keyword>
<feature type="transmembrane region" description="Helical" evidence="1">
    <location>
        <begin position="99"/>
        <end position="120"/>
    </location>
</feature>
<dbReference type="RefSeq" id="WP_253482462.1">
    <property type="nucleotide sequence ID" value="NZ_JALJXV010000009.1"/>
</dbReference>
<evidence type="ECO:0000313" key="2">
    <source>
        <dbReference type="EMBL" id="MCP1676407.1"/>
    </source>
</evidence>
<reference evidence="2" key="1">
    <citation type="submission" date="2022-03" db="EMBL/GenBank/DDBJ databases">
        <title>Genomic Encyclopedia of Type Strains, Phase III (KMG-III): the genomes of soil and plant-associated and newly described type strains.</title>
        <authorList>
            <person name="Whitman W."/>
        </authorList>
    </citation>
    <scope>NUCLEOTIDE SEQUENCE</scope>
    <source>
        <strain evidence="2">ANL 6-2</strain>
    </source>
</reference>
<dbReference type="AlphaFoldDB" id="A0AAE3G9T3"/>